<evidence type="ECO:0000313" key="2">
    <source>
        <dbReference type="EMBL" id="KRN23266.1"/>
    </source>
</evidence>
<dbReference type="Pfam" id="PF05368">
    <property type="entry name" value="NmrA"/>
    <property type="match status" value="1"/>
</dbReference>
<name>A0A0R2F479_9LACO</name>
<protein>
    <submittedName>
        <fullName evidence="2">NmrA family protein</fullName>
    </submittedName>
</protein>
<reference evidence="2 3" key="1">
    <citation type="journal article" date="2015" name="Genome Announc.">
        <title>Expanding the biotechnology potential of lactobacilli through comparative genomics of 213 strains and associated genera.</title>
        <authorList>
            <person name="Sun Z."/>
            <person name="Harris H.M."/>
            <person name="McCann A."/>
            <person name="Guo C."/>
            <person name="Argimon S."/>
            <person name="Zhang W."/>
            <person name="Yang X."/>
            <person name="Jeffery I.B."/>
            <person name="Cooney J.C."/>
            <person name="Kagawa T.F."/>
            <person name="Liu W."/>
            <person name="Song Y."/>
            <person name="Salvetti E."/>
            <person name="Wrobel A."/>
            <person name="Rasinkangas P."/>
            <person name="Parkhill J."/>
            <person name="Rea M.C."/>
            <person name="O'Sullivan O."/>
            <person name="Ritari J."/>
            <person name="Douillard F.P."/>
            <person name="Paul Ross R."/>
            <person name="Yang R."/>
            <person name="Briner A.E."/>
            <person name="Felis G.E."/>
            <person name="de Vos W.M."/>
            <person name="Barrangou R."/>
            <person name="Klaenhammer T.R."/>
            <person name="Caufield P.W."/>
            <person name="Cui Y."/>
            <person name="Zhang H."/>
            <person name="O'Toole P.W."/>
        </authorList>
    </citation>
    <scope>NUCLEOTIDE SEQUENCE [LARGE SCALE GENOMIC DNA]</scope>
    <source>
        <strain evidence="2 3">DSM 22697</strain>
    </source>
</reference>
<evidence type="ECO:0000313" key="3">
    <source>
        <dbReference type="Proteomes" id="UP000050865"/>
    </source>
</evidence>
<dbReference type="STRING" id="1423730.FC75_GL001464"/>
<dbReference type="AlphaFoldDB" id="A0A0R2F479"/>
<keyword evidence="3" id="KW-1185">Reference proteome</keyword>
<dbReference type="PATRIC" id="fig|1423730.4.peg.1536"/>
<comment type="caution">
    <text evidence="2">The sequence shown here is derived from an EMBL/GenBank/DDBJ whole genome shotgun (WGS) entry which is preliminary data.</text>
</comment>
<dbReference type="SUPFAM" id="SSF51735">
    <property type="entry name" value="NAD(P)-binding Rossmann-fold domains"/>
    <property type="match status" value="1"/>
</dbReference>
<proteinExistence type="predicted"/>
<evidence type="ECO:0000259" key="1">
    <source>
        <dbReference type="Pfam" id="PF05368"/>
    </source>
</evidence>
<feature type="domain" description="NmrA-like" evidence="1">
    <location>
        <begin position="32"/>
        <end position="263"/>
    </location>
</feature>
<dbReference type="PANTHER" id="PTHR43162">
    <property type="match status" value="1"/>
</dbReference>
<dbReference type="EMBL" id="AYZJ01000028">
    <property type="protein sequence ID" value="KRN23266.1"/>
    <property type="molecule type" value="Genomic_DNA"/>
</dbReference>
<dbReference type="InterPro" id="IPR051604">
    <property type="entry name" value="Ergot_Alk_Oxidoreductase"/>
</dbReference>
<gene>
    <name evidence="2" type="ORF">FC75_GL001464</name>
</gene>
<dbReference type="Proteomes" id="UP000050865">
    <property type="component" value="Unassembled WGS sequence"/>
</dbReference>
<dbReference type="PANTHER" id="PTHR43162:SF1">
    <property type="entry name" value="PRESTALK A DIFFERENTIATION PROTEIN A"/>
    <property type="match status" value="1"/>
</dbReference>
<sequence length="269" mass="30318">MVKGLVDRGFDVVATDINPKVKDLPGIKKAMVGDLGDLAFQKELIANADQIVYIPPIYNAQDDQVANSFIDLAAKAKVKQFVLISVIHSILSTLLQHTTKRKIEEHLLYTAMSTGMPYTILKPTHYMYNFPPQLVMKTNEYDMFFPVDKKLVAWVDPADVAEVLAKVVGDPEKYNKADYELVGTGLISNQECVDMFNEVTGKDAKAVYVPIEKFLDMMHINDIVSRNGLTHLADTYTNWGLDGNTSVLEWLLGRKPTTFKQYLKRELDL</sequence>
<dbReference type="Gene3D" id="3.40.50.720">
    <property type="entry name" value="NAD(P)-binding Rossmann-like Domain"/>
    <property type="match status" value="1"/>
</dbReference>
<accession>A0A0R2F479</accession>
<dbReference type="InterPro" id="IPR036291">
    <property type="entry name" value="NAD(P)-bd_dom_sf"/>
</dbReference>
<dbReference type="InterPro" id="IPR008030">
    <property type="entry name" value="NmrA-like"/>
</dbReference>
<organism evidence="2 3">
    <name type="scientific">Lacticaseibacillus camelliae DSM 22697 = JCM 13995</name>
    <dbReference type="NCBI Taxonomy" id="1423730"/>
    <lineage>
        <taxon>Bacteria</taxon>
        <taxon>Bacillati</taxon>
        <taxon>Bacillota</taxon>
        <taxon>Bacilli</taxon>
        <taxon>Lactobacillales</taxon>
        <taxon>Lactobacillaceae</taxon>
        <taxon>Lacticaseibacillus</taxon>
    </lineage>
</organism>